<feature type="transmembrane region" description="Helical" evidence="2">
    <location>
        <begin position="12"/>
        <end position="33"/>
    </location>
</feature>
<sequence length="119" mass="13526">MDDLWYEYIVPILFFSIDVIAYLAKVFIHMVAFLGKYGFYAMLIFAVISAPIVIILGVLGQARMAVDLYRLLGRSIGSLVRLGRSKAEAEERFADDPTARREPRLEIDDKVTSINRQNP</sequence>
<evidence type="ECO:0000256" key="2">
    <source>
        <dbReference type="SAM" id="Phobius"/>
    </source>
</evidence>
<evidence type="ECO:0000313" key="3">
    <source>
        <dbReference type="EMBL" id="GGB60784.1"/>
    </source>
</evidence>
<evidence type="ECO:0000256" key="1">
    <source>
        <dbReference type="SAM" id="MobiDB-lite"/>
    </source>
</evidence>
<evidence type="ECO:0000313" key="4">
    <source>
        <dbReference type="Proteomes" id="UP000603352"/>
    </source>
</evidence>
<comment type="caution">
    <text evidence="3">The sequence shown here is derived from an EMBL/GenBank/DDBJ whole genome shotgun (WGS) entry which is preliminary data.</text>
</comment>
<keyword evidence="4" id="KW-1185">Reference proteome</keyword>
<keyword evidence="2" id="KW-1133">Transmembrane helix</keyword>
<keyword evidence="2" id="KW-0812">Transmembrane</keyword>
<feature type="transmembrane region" description="Helical" evidence="2">
    <location>
        <begin position="39"/>
        <end position="60"/>
    </location>
</feature>
<feature type="compositionally biased region" description="Basic and acidic residues" evidence="1">
    <location>
        <begin position="85"/>
        <end position="111"/>
    </location>
</feature>
<organism evidence="3 4">
    <name type="scientific">Tistrella bauzanensis</name>
    <dbReference type="NCBI Taxonomy" id="657419"/>
    <lineage>
        <taxon>Bacteria</taxon>
        <taxon>Pseudomonadati</taxon>
        <taxon>Pseudomonadota</taxon>
        <taxon>Alphaproteobacteria</taxon>
        <taxon>Geminicoccales</taxon>
        <taxon>Geminicoccaceae</taxon>
        <taxon>Tistrella</taxon>
    </lineage>
</organism>
<keyword evidence="2" id="KW-0472">Membrane</keyword>
<protein>
    <recommendedName>
        <fullName evidence="5">DUF4282 domain-containing protein</fullName>
    </recommendedName>
</protein>
<dbReference type="RefSeq" id="WP_188582557.1">
    <property type="nucleotide sequence ID" value="NZ_BMDZ01000097.1"/>
</dbReference>
<name>A0ABQ1J8U4_9PROT</name>
<proteinExistence type="predicted"/>
<dbReference type="Proteomes" id="UP000603352">
    <property type="component" value="Unassembled WGS sequence"/>
</dbReference>
<accession>A0ABQ1J8U4</accession>
<gene>
    <name evidence="3" type="ORF">GCM10011505_46840</name>
</gene>
<feature type="region of interest" description="Disordered" evidence="1">
    <location>
        <begin position="84"/>
        <end position="119"/>
    </location>
</feature>
<reference evidence="4" key="1">
    <citation type="journal article" date="2019" name="Int. J. Syst. Evol. Microbiol.">
        <title>The Global Catalogue of Microorganisms (GCM) 10K type strain sequencing project: providing services to taxonomists for standard genome sequencing and annotation.</title>
        <authorList>
            <consortium name="The Broad Institute Genomics Platform"/>
            <consortium name="The Broad Institute Genome Sequencing Center for Infectious Disease"/>
            <person name="Wu L."/>
            <person name="Ma J."/>
        </authorList>
    </citation>
    <scope>NUCLEOTIDE SEQUENCE [LARGE SCALE GENOMIC DNA]</scope>
    <source>
        <strain evidence="4">CGMCC 1.10188</strain>
    </source>
</reference>
<dbReference type="EMBL" id="BMDZ01000097">
    <property type="protein sequence ID" value="GGB60784.1"/>
    <property type="molecule type" value="Genomic_DNA"/>
</dbReference>
<evidence type="ECO:0008006" key="5">
    <source>
        <dbReference type="Google" id="ProtNLM"/>
    </source>
</evidence>